<accession>A0AAV4C3N8</accession>
<proteinExistence type="predicted"/>
<keyword evidence="2" id="KW-1185">Reference proteome</keyword>
<name>A0AAV4C3N8_9GAST</name>
<comment type="caution">
    <text evidence="1">The sequence shown here is derived from an EMBL/GenBank/DDBJ whole genome shotgun (WGS) entry which is preliminary data.</text>
</comment>
<dbReference type="EMBL" id="BLXT01005798">
    <property type="protein sequence ID" value="GFO26217.1"/>
    <property type="molecule type" value="Genomic_DNA"/>
</dbReference>
<organism evidence="1 2">
    <name type="scientific">Plakobranchus ocellatus</name>
    <dbReference type="NCBI Taxonomy" id="259542"/>
    <lineage>
        <taxon>Eukaryota</taxon>
        <taxon>Metazoa</taxon>
        <taxon>Spiralia</taxon>
        <taxon>Lophotrochozoa</taxon>
        <taxon>Mollusca</taxon>
        <taxon>Gastropoda</taxon>
        <taxon>Heterobranchia</taxon>
        <taxon>Euthyneura</taxon>
        <taxon>Panpulmonata</taxon>
        <taxon>Sacoglossa</taxon>
        <taxon>Placobranchoidea</taxon>
        <taxon>Plakobranchidae</taxon>
        <taxon>Plakobranchus</taxon>
    </lineage>
</organism>
<dbReference type="Proteomes" id="UP000735302">
    <property type="component" value="Unassembled WGS sequence"/>
</dbReference>
<sequence>MPYVKNNQDPIPGSPMLGLSKGPKFFWLTVRCWTYTVTWQSALGYLRNTAHPLVADLIHFVSHHWQASVAGSNPLQKDPTGLVSNVLTTVSPKALEVGVRLSDMDFIRV</sequence>
<gene>
    <name evidence="1" type="ORF">PoB_005272200</name>
</gene>
<evidence type="ECO:0000313" key="2">
    <source>
        <dbReference type="Proteomes" id="UP000735302"/>
    </source>
</evidence>
<evidence type="ECO:0000313" key="1">
    <source>
        <dbReference type="EMBL" id="GFO26217.1"/>
    </source>
</evidence>
<dbReference type="AlphaFoldDB" id="A0AAV4C3N8"/>
<reference evidence="1 2" key="1">
    <citation type="journal article" date="2021" name="Elife">
        <title>Chloroplast acquisition without the gene transfer in kleptoplastic sea slugs, Plakobranchus ocellatus.</title>
        <authorList>
            <person name="Maeda T."/>
            <person name="Takahashi S."/>
            <person name="Yoshida T."/>
            <person name="Shimamura S."/>
            <person name="Takaki Y."/>
            <person name="Nagai Y."/>
            <person name="Toyoda A."/>
            <person name="Suzuki Y."/>
            <person name="Arimoto A."/>
            <person name="Ishii H."/>
            <person name="Satoh N."/>
            <person name="Nishiyama T."/>
            <person name="Hasebe M."/>
            <person name="Maruyama T."/>
            <person name="Minagawa J."/>
            <person name="Obokata J."/>
            <person name="Shigenobu S."/>
        </authorList>
    </citation>
    <scope>NUCLEOTIDE SEQUENCE [LARGE SCALE GENOMIC DNA]</scope>
</reference>
<protein>
    <submittedName>
        <fullName evidence="1">Uncharacterized protein</fullName>
    </submittedName>
</protein>